<gene>
    <name evidence="1" type="ORF">GCM10011358_12670</name>
</gene>
<dbReference type="Pfam" id="PF13692">
    <property type="entry name" value="Glyco_trans_1_4"/>
    <property type="match status" value="1"/>
</dbReference>
<proteinExistence type="predicted"/>
<dbReference type="RefSeq" id="WP_188526803.1">
    <property type="nucleotide sequence ID" value="NZ_BMGI01000002.1"/>
</dbReference>
<comment type="caution">
    <text evidence="1">The sequence shown here is derived from an EMBL/GenBank/DDBJ whole genome shotgun (WGS) entry which is preliminary data.</text>
</comment>
<reference evidence="2" key="1">
    <citation type="journal article" date="2019" name="Int. J. Syst. Evol. Microbiol.">
        <title>The Global Catalogue of Microorganisms (GCM) 10K type strain sequencing project: providing services to taxonomists for standard genome sequencing and annotation.</title>
        <authorList>
            <consortium name="The Broad Institute Genomics Platform"/>
            <consortium name="The Broad Institute Genome Sequencing Center for Infectious Disease"/>
            <person name="Wu L."/>
            <person name="Ma J."/>
        </authorList>
    </citation>
    <scope>NUCLEOTIDE SEQUENCE [LARGE SCALE GENOMIC DNA]</scope>
    <source>
        <strain evidence="2">CGMCC 1.12922</strain>
    </source>
</reference>
<dbReference type="SUPFAM" id="SSF53756">
    <property type="entry name" value="UDP-Glycosyltransferase/glycogen phosphorylase"/>
    <property type="match status" value="1"/>
</dbReference>
<keyword evidence="2" id="KW-1185">Reference proteome</keyword>
<accession>A0ABQ1QKD1</accession>
<evidence type="ECO:0000313" key="2">
    <source>
        <dbReference type="Proteomes" id="UP000617355"/>
    </source>
</evidence>
<dbReference type="EMBL" id="BMGI01000002">
    <property type="protein sequence ID" value="GGD30103.1"/>
    <property type="molecule type" value="Genomic_DNA"/>
</dbReference>
<dbReference type="Gene3D" id="3.40.50.2000">
    <property type="entry name" value="Glycogen Phosphorylase B"/>
    <property type="match status" value="1"/>
</dbReference>
<dbReference type="Proteomes" id="UP000617355">
    <property type="component" value="Unassembled WGS sequence"/>
</dbReference>
<protein>
    <recommendedName>
        <fullName evidence="3">Glycosyltransferase</fullName>
    </recommendedName>
</protein>
<evidence type="ECO:0008006" key="3">
    <source>
        <dbReference type="Google" id="ProtNLM"/>
    </source>
</evidence>
<organism evidence="1 2">
    <name type="scientific">Sinisalibacter lacisalsi</name>
    <dbReference type="NCBI Taxonomy" id="1526570"/>
    <lineage>
        <taxon>Bacteria</taxon>
        <taxon>Pseudomonadati</taxon>
        <taxon>Pseudomonadota</taxon>
        <taxon>Alphaproteobacteria</taxon>
        <taxon>Rhodobacterales</taxon>
        <taxon>Roseobacteraceae</taxon>
        <taxon>Sinisalibacter</taxon>
    </lineage>
</organism>
<evidence type="ECO:0000313" key="1">
    <source>
        <dbReference type="EMBL" id="GGD30103.1"/>
    </source>
</evidence>
<name>A0ABQ1QKD1_9RHOB</name>
<sequence>MTTPHLDEQPSIIFLGGVFLPSQRETILKHSRGVVQNAADALQKAFLRGFAGHVGDNIQLVNLPFVGSYPQMYDTVTFPACEDTLPPGIRALGEGFLNLRFIRFWSRFVSAFRGLRRASKDVEAPIVVVYSAHLPFLAAAWLTRIVRRDVFLCAILPDLPEFMGVGGRLYTTYKTVESFLFRKIVRGFDSFVFLTDAMGDRIGIPVDKRMVVEGIYDPQDDPPSTEAASEGDNTFTILYTGTLAARYGIVDLLEAFEDLNASEARLWICGDGDTRPMIESMAGREPRLQYFGQVPRSRALELQRAANVLVNPRRPEGEFTKYSFPSKTMEYLASGKQVIMHGLPGVPPEYLEHLTIPATPDAAGLAQTLRAVSALSRDERATRGARARAFILASKSPEAQVARVLDKWAQLRDGKPARGTAGRRA</sequence>
<dbReference type="PANTHER" id="PTHR12526">
    <property type="entry name" value="GLYCOSYLTRANSFERASE"/>
    <property type="match status" value="1"/>
</dbReference>